<name>A0A2I0B9R2_9ASPA</name>
<gene>
    <name evidence="1" type="ORF">AXF42_Ash007272</name>
</gene>
<dbReference type="PANTHER" id="PTHR33168">
    <property type="entry name" value="STRESS INDUCED PROTEIN-RELATED"/>
    <property type="match status" value="1"/>
</dbReference>
<keyword evidence="2" id="KW-1185">Reference proteome</keyword>
<evidence type="ECO:0000313" key="2">
    <source>
        <dbReference type="Proteomes" id="UP000236161"/>
    </source>
</evidence>
<dbReference type="STRING" id="1088818.A0A2I0B9R2"/>
<dbReference type="OrthoDB" id="1688035at2759"/>
<proteinExistence type="predicted"/>
<organism evidence="1 2">
    <name type="scientific">Apostasia shenzhenica</name>
    <dbReference type="NCBI Taxonomy" id="1088818"/>
    <lineage>
        <taxon>Eukaryota</taxon>
        <taxon>Viridiplantae</taxon>
        <taxon>Streptophyta</taxon>
        <taxon>Embryophyta</taxon>
        <taxon>Tracheophyta</taxon>
        <taxon>Spermatophyta</taxon>
        <taxon>Magnoliopsida</taxon>
        <taxon>Liliopsida</taxon>
        <taxon>Asparagales</taxon>
        <taxon>Orchidaceae</taxon>
        <taxon>Apostasioideae</taxon>
        <taxon>Apostasia</taxon>
    </lineage>
</organism>
<dbReference type="AlphaFoldDB" id="A0A2I0B9R2"/>
<dbReference type="EMBL" id="KZ451903">
    <property type="protein sequence ID" value="PKA64527.1"/>
    <property type="molecule type" value="Genomic_DNA"/>
</dbReference>
<reference evidence="1 2" key="1">
    <citation type="journal article" date="2017" name="Nature">
        <title>The Apostasia genome and the evolution of orchids.</title>
        <authorList>
            <person name="Zhang G.Q."/>
            <person name="Liu K.W."/>
            <person name="Li Z."/>
            <person name="Lohaus R."/>
            <person name="Hsiao Y.Y."/>
            <person name="Niu S.C."/>
            <person name="Wang J.Y."/>
            <person name="Lin Y.C."/>
            <person name="Xu Q."/>
            <person name="Chen L.J."/>
            <person name="Yoshida K."/>
            <person name="Fujiwara S."/>
            <person name="Wang Z.W."/>
            <person name="Zhang Y.Q."/>
            <person name="Mitsuda N."/>
            <person name="Wang M."/>
            <person name="Liu G.H."/>
            <person name="Pecoraro L."/>
            <person name="Huang H.X."/>
            <person name="Xiao X.J."/>
            <person name="Lin M."/>
            <person name="Wu X.Y."/>
            <person name="Wu W.L."/>
            <person name="Chen Y.Y."/>
            <person name="Chang S.B."/>
            <person name="Sakamoto S."/>
            <person name="Ohme-Takagi M."/>
            <person name="Yagi M."/>
            <person name="Zeng S.J."/>
            <person name="Shen C.Y."/>
            <person name="Yeh C.M."/>
            <person name="Luo Y.B."/>
            <person name="Tsai W.C."/>
            <person name="Van de Peer Y."/>
            <person name="Liu Z.J."/>
        </authorList>
    </citation>
    <scope>NUCLEOTIDE SEQUENCE [LARGE SCALE GENOMIC DNA]</scope>
    <source>
        <strain evidence="2">cv. Shenzhen</strain>
        <tissue evidence="1">Stem</tissue>
    </source>
</reference>
<evidence type="ECO:0000313" key="1">
    <source>
        <dbReference type="EMBL" id="PKA64527.1"/>
    </source>
</evidence>
<protein>
    <submittedName>
        <fullName evidence="1">Uncharacterized protein</fullName>
    </submittedName>
</protein>
<sequence>MSLGRLRWRWLWRRIMREKRRILDYSSSPVMTTGAVSYDPYSYAQNFDEGSARVEPENLCRSFSARFAAPAGFLR</sequence>
<dbReference type="Proteomes" id="UP000236161">
    <property type="component" value="Unassembled WGS sequence"/>
</dbReference>
<accession>A0A2I0B9R2</accession>